<evidence type="ECO:0000313" key="1">
    <source>
        <dbReference type="EMBL" id="MCB5496105.1"/>
    </source>
</evidence>
<dbReference type="RefSeq" id="WP_226973603.1">
    <property type="nucleotide sequence ID" value="NZ_JAJBNC010000390.1"/>
</dbReference>
<reference evidence="1" key="1">
    <citation type="submission" date="2021-10" db="EMBL/GenBank/DDBJ databases">
        <title>Collection of gut derived symbiotic bacterial strains cultured from healthy donors.</title>
        <authorList>
            <person name="Lin H."/>
            <person name="Littmann E."/>
            <person name="Claire K."/>
            <person name="Pamer E."/>
        </authorList>
    </citation>
    <scope>NUCLEOTIDE SEQUENCE</scope>
    <source>
        <strain evidence="1">MSK.23.4</strain>
    </source>
</reference>
<dbReference type="Proteomes" id="UP001297422">
    <property type="component" value="Unassembled WGS sequence"/>
</dbReference>
<name>A0AAJ1B1M0_MEDGN</name>
<feature type="non-terminal residue" evidence="1">
    <location>
        <position position="1"/>
    </location>
</feature>
<evidence type="ECO:0000313" key="2">
    <source>
        <dbReference type="Proteomes" id="UP001297422"/>
    </source>
</evidence>
<sequence>ENILVIGNGFDIAHGFNTRYEDFINFCKTIATVYQGFKDNQFIYQNEYNDILKEKLDKVFKEKSVSAKAIKYFSNLTPTS</sequence>
<comment type="caution">
    <text evidence="1">The sequence shown here is derived from an EMBL/GenBank/DDBJ whole genome shotgun (WGS) entry which is preliminary data.</text>
</comment>
<proteinExistence type="predicted"/>
<organism evidence="1 2">
    <name type="scientific">Mediterraneibacter gnavus</name>
    <name type="common">Ruminococcus gnavus</name>
    <dbReference type="NCBI Taxonomy" id="33038"/>
    <lineage>
        <taxon>Bacteria</taxon>
        <taxon>Bacillati</taxon>
        <taxon>Bacillota</taxon>
        <taxon>Clostridia</taxon>
        <taxon>Lachnospirales</taxon>
        <taxon>Lachnospiraceae</taxon>
        <taxon>Mediterraneibacter</taxon>
    </lineage>
</organism>
<accession>A0AAJ1B1M0</accession>
<dbReference type="InterPro" id="IPR025935">
    <property type="entry name" value="AbiH"/>
</dbReference>
<gene>
    <name evidence="1" type="ORF">LIQ10_20695</name>
</gene>
<protein>
    <submittedName>
        <fullName evidence="1">Bacteriophage abortive infection AbiH family protein</fullName>
    </submittedName>
</protein>
<dbReference type="AlphaFoldDB" id="A0AAJ1B1M0"/>
<feature type="non-terminal residue" evidence="1">
    <location>
        <position position="80"/>
    </location>
</feature>
<dbReference type="EMBL" id="JAJBNC010000390">
    <property type="protein sequence ID" value="MCB5496105.1"/>
    <property type="molecule type" value="Genomic_DNA"/>
</dbReference>
<dbReference type="Pfam" id="PF14253">
    <property type="entry name" value="AbiH"/>
    <property type="match status" value="1"/>
</dbReference>